<feature type="region of interest" description="Disordered" evidence="1">
    <location>
        <begin position="119"/>
        <end position="150"/>
    </location>
</feature>
<feature type="region of interest" description="Disordered" evidence="1">
    <location>
        <begin position="26"/>
        <end position="54"/>
    </location>
</feature>
<evidence type="ECO:0000256" key="1">
    <source>
        <dbReference type="SAM" id="MobiDB-lite"/>
    </source>
</evidence>
<reference evidence="2" key="1">
    <citation type="submission" date="2018-11" db="EMBL/GenBank/DDBJ databases">
        <authorList>
            <consortium name="Pathogen Informatics"/>
        </authorList>
    </citation>
    <scope>NUCLEOTIDE SEQUENCE</scope>
</reference>
<accession>A0A3S5CC29</accession>
<sequence>MNLRRNFLYHLHNIFSTDGLLPESAGHSSSGSTVCTTPNHLATGPSGQLSSSTNLPASASVGIDVNACSAPMATCPSGLPGVSSPALLPPRGTQCLVTPNDLRLARLLCPSLVRPRRLARRPGRLPAPSTSAAADDSHQELGLPASSSPSACPAGHAASGTVVTVASVRAAGDIYLLFSPYHHYISANT</sequence>
<dbReference type="AlphaFoldDB" id="A0A3S5CC29"/>
<feature type="compositionally biased region" description="Low complexity" evidence="1">
    <location>
        <begin position="124"/>
        <end position="134"/>
    </location>
</feature>
<dbReference type="EMBL" id="CAAALY010004635">
    <property type="protein sequence ID" value="VEL08740.1"/>
    <property type="molecule type" value="Genomic_DNA"/>
</dbReference>
<dbReference type="Proteomes" id="UP000784294">
    <property type="component" value="Unassembled WGS sequence"/>
</dbReference>
<comment type="caution">
    <text evidence="2">The sequence shown here is derived from an EMBL/GenBank/DDBJ whole genome shotgun (WGS) entry which is preliminary data.</text>
</comment>
<proteinExistence type="predicted"/>
<protein>
    <submittedName>
        <fullName evidence="2">Uncharacterized protein</fullName>
    </submittedName>
</protein>
<gene>
    <name evidence="2" type="ORF">PXEA_LOCUS2180</name>
</gene>
<keyword evidence="3" id="KW-1185">Reference proteome</keyword>
<organism evidence="2 3">
    <name type="scientific">Protopolystoma xenopodis</name>
    <dbReference type="NCBI Taxonomy" id="117903"/>
    <lineage>
        <taxon>Eukaryota</taxon>
        <taxon>Metazoa</taxon>
        <taxon>Spiralia</taxon>
        <taxon>Lophotrochozoa</taxon>
        <taxon>Platyhelminthes</taxon>
        <taxon>Monogenea</taxon>
        <taxon>Polyopisthocotylea</taxon>
        <taxon>Polystomatidea</taxon>
        <taxon>Polystomatidae</taxon>
        <taxon>Protopolystoma</taxon>
    </lineage>
</organism>
<evidence type="ECO:0000313" key="2">
    <source>
        <dbReference type="EMBL" id="VEL08740.1"/>
    </source>
</evidence>
<name>A0A3S5CC29_9PLAT</name>
<evidence type="ECO:0000313" key="3">
    <source>
        <dbReference type="Proteomes" id="UP000784294"/>
    </source>
</evidence>